<sequence length="329" mass="35190">MASSNSTTPAVDETTPNSAATFLTPTNRGPISFNAMATDPLYHPWAQQDQLLRHALITSVSESITPYIAAAPTAQHAWETLEKLYANPIADELGTVDRLLTDDDLTIYILNELGPEFHEIVASLHTRDSSLSFDDLHDRLVAHEESLKRDEPKLDSSPVSAMFAAFPNSQTVAGSSSSSSSAGPLGGRLAQSSRSSRNGPISSQPTINRRRGPFPRFPNRPAPIICQLCGTPGHSARTCSLFWTQQGPLASMATSSIGSPDTWLLDSGASHHVTTDLANLALDSEYHGPDELQIGDGTGSGNGGDDGTRSKRSWDISTSRKKSELGLLP</sequence>
<accession>A0AAV5IJH0</accession>
<protein>
    <recommendedName>
        <fullName evidence="4">CCHC-type domain-containing protein</fullName>
    </recommendedName>
</protein>
<dbReference type="AlphaFoldDB" id="A0AAV5IJH0"/>
<feature type="region of interest" description="Disordered" evidence="1">
    <location>
        <begin position="1"/>
        <end position="25"/>
    </location>
</feature>
<name>A0AAV5IJH0_9ROSI</name>
<feature type="compositionally biased region" description="Gly residues" evidence="1">
    <location>
        <begin position="296"/>
        <end position="305"/>
    </location>
</feature>
<feature type="region of interest" description="Disordered" evidence="1">
    <location>
        <begin position="173"/>
        <end position="216"/>
    </location>
</feature>
<evidence type="ECO:0000313" key="2">
    <source>
        <dbReference type="EMBL" id="GKU99950.1"/>
    </source>
</evidence>
<comment type="caution">
    <text evidence="2">The sequence shown here is derived from an EMBL/GenBank/DDBJ whole genome shotgun (WGS) entry which is preliminary data.</text>
</comment>
<reference evidence="2 3" key="1">
    <citation type="journal article" date="2021" name="Commun. Biol.">
        <title>The genome of Shorea leprosula (Dipterocarpaceae) highlights the ecological relevance of drought in aseasonal tropical rainforests.</title>
        <authorList>
            <person name="Ng K.K.S."/>
            <person name="Kobayashi M.J."/>
            <person name="Fawcett J.A."/>
            <person name="Hatakeyama M."/>
            <person name="Paape T."/>
            <person name="Ng C.H."/>
            <person name="Ang C.C."/>
            <person name="Tnah L.H."/>
            <person name="Lee C.T."/>
            <person name="Nishiyama T."/>
            <person name="Sese J."/>
            <person name="O'Brien M.J."/>
            <person name="Copetti D."/>
            <person name="Mohd Noor M.I."/>
            <person name="Ong R.C."/>
            <person name="Putra M."/>
            <person name="Sireger I.Z."/>
            <person name="Indrioko S."/>
            <person name="Kosugi Y."/>
            <person name="Izuno A."/>
            <person name="Isagi Y."/>
            <person name="Lee S.L."/>
            <person name="Shimizu K.K."/>
        </authorList>
    </citation>
    <scope>NUCLEOTIDE SEQUENCE [LARGE SCALE GENOMIC DNA]</scope>
    <source>
        <strain evidence="2">214</strain>
    </source>
</reference>
<feature type="region of interest" description="Disordered" evidence="1">
    <location>
        <begin position="288"/>
        <end position="329"/>
    </location>
</feature>
<dbReference type="PANTHER" id="PTHR47481">
    <property type="match status" value="1"/>
</dbReference>
<dbReference type="Proteomes" id="UP001054252">
    <property type="component" value="Unassembled WGS sequence"/>
</dbReference>
<proteinExistence type="predicted"/>
<evidence type="ECO:0000256" key="1">
    <source>
        <dbReference type="SAM" id="MobiDB-lite"/>
    </source>
</evidence>
<feature type="compositionally biased region" description="Polar residues" evidence="1">
    <location>
        <begin position="198"/>
        <end position="207"/>
    </location>
</feature>
<gene>
    <name evidence="2" type="ORF">SLEP1_g12724</name>
</gene>
<dbReference type="EMBL" id="BPVZ01000015">
    <property type="protein sequence ID" value="GKU99950.1"/>
    <property type="molecule type" value="Genomic_DNA"/>
</dbReference>
<keyword evidence="3" id="KW-1185">Reference proteome</keyword>
<organism evidence="2 3">
    <name type="scientific">Rubroshorea leprosula</name>
    <dbReference type="NCBI Taxonomy" id="152421"/>
    <lineage>
        <taxon>Eukaryota</taxon>
        <taxon>Viridiplantae</taxon>
        <taxon>Streptophyta</taxon>
        <taxon>Embryophyta</taxon>
        <taxon>Tracheophyta</taxon>
        <taxon>Spermatophyta</taxon>
        <taxon>Magnoliopsida</taxon>
        <taxon>eudicotyledons</taxon>
        <taxon>Gunneridae</taxon>
        <taxon>Pentapetalae</taxon>
        <taxon>rosids</taxon>
        <taxon>malvids</taxon>
        <taxon>Malvales</taxon>
        <taxon>Dipterocarpaceae</taxon>
        <taxon>Rubroshorea</taxon>
    </lineage>
</organism>
<evidence type="ECO:0000313" key="3">
    <source>
        <dbReference type="Proteomes" id="UP001054252"/>
    </source>
</evidence>
<dbReference type="PANTHER" id="PTHR47481:SF34">
    <property type="entry name" value="CCHC-TYPE DOMAIN-CONTAINING PROTEIN"/>
    <property type="match status" value="1"/>
</dbReference>
<evidence type="ECO:0008006" key="4">
    <source>
        <dbReference type="Google" id="ProtNLM"/>
    </source>
</evidence>